<evidence type="ECO:0000313" key="3">
    <source>
        <dbReference type="Proteomes" id="UP001431784"/>
    </source>
</evidence>
<dbReference type="SUPFAM" id="SSF88723">
    <property type="entry name" value="PIN domain-like"/>
    <property type="match status" value="1"/>
</dbReference>
<name>A0ABT5TJ10_9RHOB</name>
<dbReference type="EMBL" id="JAQZSM010000085">
    <property type="protein sequence ID" value="MDD7973938.1"/>
    <property type="molecule type" value="Genomic_DNA"/>
</dbReference>
<keyword evidence="3" id="KW-1185">Reference proteome</keyword>
<proteinExistence type="predicted"/>
<protein>
    <submittedName>
        <fullName evidence="2">PIN domain-containing protein</fullName>
    </submittedName>
</protein>
<gene>
    <name evidence="2" type="ORF">PUT78_23210</name>
</gene>
<dbReference type="RefSeq" id="WP_274354589.1">
    <property type="nucleotide sequence ID" value="NZ_JAQZSM010000085.1"/>
</dbReference>
<sequence length="141" mass="15063">MFIDASALCAVLLNEPEAPAMLKAMEGAKGKLMISPIVRVEATLGIARSLRDTARATHISEAHFDEASRLVDELITTLGVREMHLTESMGTAAIAVLRKYGKVAGHPAKLNMGDALAYAAAKAFHAPLLYKGEDFARTDLA</sequence>
<dbReference type="InterPro" id="IPR029060">
    <property type="entry name" value="PIN-like_dom_sf"/>
</dbReference>
<dbReference type="InterPro" id="IPR002716">
    <property type="entry name" value="PIN_dom"/>
</dbReference>
<dbReference type="Proteomes" id="UP001431784">
    <property type="component" value="Unassembled WGS sequence"/>
</dbReference>
<dbReference type="Gene3D" id="3.40.50.1010">
    <property type="entry name" value="5'-nuclease"/>
    <property type="match status" value="1"/>
</dbReference>
<comment type="caution">
    <text evidence="2">The sequence shown here is derived from an EMBL/GenBank/DDBJ whole genome shotgun (WGS) entry which is preliminary data.</text>
</comment>
<dbReference type="CDD" id="cd09871">
    <property type="entry name" value="PIN_MtVapC28-VapC30-like"/>
    <property type="match status" value="1"/>
</dbReference>
<evidence type="ECO:0000313" key="2">
    <source>
        <dbReference type="EMBL" id="MDD7973938.1"/>
    </source>
</evidence>
<organism evidence="2 3">
    <name type="scientific">Roseinatronobacter alkalisoli</name>
    <dbReference type="NCBI Taxonomy" id="3028235"/>
    <lineage>
        <taxon>Bacteria</taxon>
        <taxon>Pseudomonadati</taxon>
        <taxon>Pseudomonadota</taxon>
        <taxon>Alphaproteobacteria</taxon>
        <taxon>Rhodobacterales</taxon>
        <taxon>Paracoccaceae</taxon>
        <taxon>Roseinatronobacter</taxon>
    </lineage>
</organism>
<dbReference type="Pfam" id="PF01850">
    <property type="entry name" value="PIN"/>
    <property type="match status" value="1"/>
</dbReference>
<evidence type="ECO:0000259" key="1">
    <source>
        <dbReference type="Pfam" id="PF01850"/>
    </source>
</evidence>
<reference evidence="2" key="1">
    <citation type="submission" date="2023-02" db="EMBL/GenBank/DDBJ databases">
        <title>Description of Roseinatronobacter alkalisoli sp. nov., an alkaliphilic bacerium isolated from soda soil.</title>
        <authorList>
            <person name="Wei W."/>
        </authorList>
    </citation>
    <scope>NUCLEOTIDE SEQUENCE</scope>
    <source>
        <strain evidence="2">HJB301</strain>
    </source>
</reference>
<feature type="domain" description="PIN" evidence="1">
    <location>
        <begin position="1"/>
        <end position="139"/>
    </location>
</feature>
<accession>A0ABT5TJ10</accession>